<sequence>MQKRKCQTVNLELSVVGTGCWTFGGGEYWGDQSQKDVNEVVHASVDLGINYFDTAEAYNGGRSEESLGEAIKGISRDKLVIGSKVSPSNCYKDTLIKHCEASLKRLDTDYIDLYMIHWPIHPRSIMFSTRDQKVIENPPTIDEAIEALRILKQHGKIREFGISNFGCNKMRELPIQEIAANQLPYNLLCRAIEYDTLPFCQENGIGIIGYMALMQGILADAFPSLDDVPVWRRRTRHFNSENNKECRHEEAGAEEETNAALEGIRNLCKETGHKMMDLALQWIFANPALTCILVGSRNVKQLEANVNAIREPLHKDLKDQLDQFTLPLMEKLGNHLDYFEGAKNDRTI</sequence>
<gene>
    <name evidence="3" type="ORF">QQ020_02440</name>
</gene>
<dbReference type="InterPro" id="IPR020471">
    <property type="entry name" value="AKR"/>
</dbReference>
<dbReference type="Proteomes" id="UP001172083">
    <property type="component" value="Unassembled WGS sequence"/>
</dbReference>
<dbReference type="Gene3D" id="3.20.20.100">
    <property type="entry name" value="NADP-dependent oxidoreductase domain"/>
    <property type="match status" value="1"/>
</dbReference>
<dbReference type="EMBL" id="JAUJEB010000001">
    <property type="protein sequence ID" value="MDN5210881.1"/>
    <property type="molecule type" value="Genomic_DNA"/>
</dbReference>
<accession>A0ABT8L1F8</accession>
<dbReference type="InterPro" id="IPR050523">
    <property type="entry name" value="AKR_Detox_Biosynth"/>
</dbReference>
<dbReference type="SUPFAM" id="SSF51430">
    <property type="entry name" value="NAD(P)-linked oxidoreductase"/>
    <property type="match status" value="1"/>
</dbReference>
<dbReference type="PANTHER" id="PTHR43364">
    <property type="entry name" value="NADH-SPECIFIC METHYLGLYOXAL REDUCTASE-RELATED"/>
    <property type="match status" value="1"/>
</dbReference>
<dbReference type="InterPro" id="IPR023210">
    <property type="entry name" value="NADP_OxRdtase_dom"/>
</dbReference>
<evidence type="ECO:0000313" key="4">
    <source>
        <dbReference type="Proteomes" id="UP001172083"/>
    </source>
</evidence>
<reference evidence="3" key="1">
    <citation type="submission" date="2023-06" db="EMBL/GenBank/DDBJ databases">
        <title>Genomic of Agaribacillus aureum.</title>
        <authorList>
            <person name="Wang G."/>
        </authorList>
    </citation>
    <scope>NUCLEOTIDE SEQUENCE</scope>
    <source>
        <strain evidence="3">BMA12</strain>
    </source>
</reference>
<evidence type="ECO:0000256" key="1">
    <source>
        <dbReference type="ARBA" id="ARBA00023002"/>
    </source>
</evidence>
<dbReference type="CDD" id="cd19085">
    <property type="entry name" value="AKR_AKR11B3"/>
    <property type="match status" value="1"/>
</dbReference>
<dbReference type="RefSeq" id="WP_346756221.1">
    <property type="nucleotide sequence ID" value="NZ_JAUJEB010000001.1"/>
</dbReference>
<protein>
    <submittedName>
        <fullName evidence="3">Aldo/keto reductase</fullName>
    </submittedName>
</protein>
<comment type="caution">
    <text evidence="3">The sequence shown here is derived from an EMBL/GenBank/DDBJ whole genome shotgun (WGS) entry which is preliminary data.</text>
</comment>
<evidence type="ECO:0000313" key="3">
    <source>
        <dbReference type="EMBL" id="MDN5210881.1"/>
    </source>
</evidence>
<name>A0ABT8L1F8_9BACT</name>
<keyword evidence="1" id="KW-0560">Oxidoreductase</keyword>
<proteinExistence type="predicted"/>
<dbReference type="PRINTS" id="PR00069">
    <property type="entry name" value="ALDKETRDTASE"/>
</dbReference>
<keyword evidence="4" id="KW-1185">Reference proteome</keyword>
<organism evidence="3 4">
    <name type="scientific">Agaribacillus aureus</name>
    <dbReference type="NCBI Taxonomy" id="3051825"/>
    <lineage>
        <taxon>Bacteria</taxon>
        <taxon>Pseudomonadati</taxon>
        <taxon>Bacteroidota</taxon>
        <taxon>Cytophagia</taxon>
        <taxon>Cytophagales</taxon>
        <taxon>Splendidivirgaceae</taxon>
        <taxon>Agaribacillus</taxon>
    </lineage>
</organism>
<dbReference type="PANTHER" id="PTHR43364:SF4">
    <property type="entry name" value="NAD(P)-LINKED OXIDOREDUCTASE SUPERFAMILY PROTEIN"/>
    <property type="match status" value="1"/>
</dbReference>
<feature type="domain" description="NADP-dependent oxidoreductase" evidence="2">
    <location>
        <begin position="16"/>
        <end position="323"/>
    </location>
</feature>
<evidence type="ECO:0000259" key="2">
    <source>
        <dbReference type="Pfam" id="PF00248"/>
    </source>
</evidence>
<dbReference type="Pfam" id="PF00248">
    <property type="entry name" value="Aldo_ket_red"/>
    <property type="match status" value="1"/>
</dbReference>
<dbReference type="InterPro" id="IPR036812">
    <property type="entry name" value="NAD(P)_OxRdtase_dom_sf"/>
</dbReference>